<organism evidence="1 2">
    <name type="scientific">Alkaliphilus metalliredigens (strain QYMF)</name>
    <dbReference type="NCBI Taxonomy" id="293826"/>
    <lineage>
        <taxon>Bacteria</taxon>
        <taxon>Bacillati</taxon>
        <taxon>Bacillota</taxon>
        <taxon>Clostridia</taxon>
        <taxon>Peptostreptococcales</taxon>
        <taxon>Natronincolaceae</taxon>
        <taxon>Alkaliphilus</taxon>
    </lineage>
</organism>
<dbReference type="AlphaFoldDB" id="A6TJ87"/>
<dbReference type="KEGG" id="amt:Amet_0012"/>
<evidence type="ECO:0000313" key="2">
    <source>
        <dbReference type="Proteomes" id="UP000001572"/>
    </source>
</evidence>
<sequence length="75" mass="9121">MMKGYDIMYNHSDTPIAEDFQQLYEQGYRCIYYELHEKDQFFIAHLKNFENEDIRELKCSIEDGTNLKNYIDNLN</sequence>
<dbReference type="Proteomes" id="UP000001572">
    <property type="component" value="Chromosome"/>
</dbReference>
<reference evidence="2" key="1">
    <citation type="journal article" date="2016" name="Genome Announc.">
        <title>Complete genome sequence of Alkaliphilus metalliredigens strain QYMF, an alkaliphilic and metal-reducing bacterium isolated from borax-contaminated leachate ponds.</title>
        <authorList>
            <person name="Hwang C."/>
            <person name="Copeland A."/>
            <person name="Lucas S."/>
            <person name="Lapidus A."/>
            <person name="Barry K."/>
            <person name="Detter J.C."/>
            <person name="Glavina Del Rio T."/>
            <person name="Hammon N."/>
            <person name="Israni S."/>
            <person name="Dalin E."/>
            <person name="Tice H."/>
            <person name="Pitluck S."/>
            <person name="Chertkov O."/>
            <person name="Brettin T."/>
            <person name="Bruce D."/>
            <person name="Han C."/>
            <person name="Schmutz J."/>
            <person name="Larimer F."/>
            <person name="Land M.L."/>
            <person name="Hauser L."/>
            <person name="Kyrpides N."/>
            <person name="Mikhailova N."/>
            <person name="Ye Q."/>
            <person name="Zhou J."/>
            <person name="Richardson P."/>
            <person name="Fields M.W."/>
        </authorList>
    </citation>
    <scope>NUCLEOTIDE SEQUENCE [LARGE SCALE GENOMIC DNA]</scope>
    <source>
        <strain evidence="2">QYMF</strain>
    </source>
</reference>
<dbReference type="STRING" id="293826.Amet_0012"/>
<protein>
    <submittedName>
        <fullName evidence="1">Uncharacterized protein</fullName>
    </submittedName>
</protein>
<proteinExistence type="predicted"/>
<gene>
    <name evidence="1" type="ordered locus">Amet_0012</name>
</gene>
<evidence type="ECO:0000313" key="1">
    <source>
        <dbReference type="EMBL" id="ABR46255.1"/>
    </source>
</evidence>
<keyword evidence="2" id="KW-1185">Reference proteome</keyword>
<dbReference type="EMBL" id="CP000724">
    <property type="protein sequence ID" value="ABR46255.1"/>
    <property type="molecule type" value="Genomic_DNA"/>
</dbReference>
<dbReference type="HOGENOM" id="CLU_2662943_0_0_9"/>
<accession>A6TJ87</accession>
<name>A6TJ87_ALKMQ</name>